<evidence type="ECO:0000256" key="2">
    <source>
        <dbReference type="ARBA" id="ARBA00022730"/>
    </source>
</evidence>
<evidence type="ECO:0000256" key="3">
    <source>
        <dbReference type="ARBA" id="ARBA00022884"/>
    </source>
</evidence>
<dbReference type="RefSeq" id="WP_022564221.1">
    <property type="nucleotide sequence ID" value="NZ_CP010907.1"/>
</dbReference>
<dbReference type="PANTHER" id="PTHR11620">
    <property type="entry name" value="60S RIBOSOMAL PROTEIN L23A"/>
    <property type="match status" value="1"/>
</dbReference>
<dbReference type="Proteomes" id="UP000016900">
    <property type="component" value="Chromosome"/>
</dbReference>
<dbReference type="FunFam" id="3.30.70.330:FF:000001">
    <property type="entry name" value="50S ribosomal protein L23"/>
    <property type="match status" value="1"/>
</dbReference>
<dbReference type="InterPro" id="IPR013025">
    <property type="entry name" value="Ribosomal_uL23-like"/>
</dbReference>
<dbReference type="GO" id="GO:0019843">
    <property type="term" value="F:rRNA binding"/>
    <property type="evidence" value="ECO:0007669"/>
    <property type="project" value="UniProtKB-UniRule"/>
</dbReference>
<evidence type="ECO:0000313" key="8">
    <source>
        <dbReference type="EMBL" id="BAO00202.1"/>
    </source>
</evidence>
<dbReference type="NCBIfam" id="NF004363">
    <property type="entry name" value="PRK05738.2-4"/>
    <property type="match status" value="1"/>
</dbReference>
<dbReference type="HAMAP" id="MF_01369_B">
    <property type="entry name" value="Ribosomal_uL23_B"/>
    <property type="match status" value="1"/>
</dbReference>
<dbReference type="InterPro" id="IPR001014">
    <property type="entry name" value="Ribosomal_uL23_CS"/>
</dbReference>
<dbReference type="KEGG" id="hhs:HHS_02320"/>
<evidence type="ECO:0000313" key="9">
    <source>
        <dbReference type="Proteomes" id="UP000016900"/>
    </source>
</evidence>
<dbReference type="EMBL" id="AP012554">
    <property type="protein sequence ID" value="BAO00202.1"/>
    <property type="molecule type" value="Genomic_DNA"/>
</dbReference>
<dbReference type="KEGG" id="pck:BMSBPS_0698"/>
<dbReference type="STRING" id="1235990.BMSBPS_0698"/>
<keyword evidence="5 6" id="KW-0687">Ribonucleoprotein</keyword>
<evidence type="ECO:0000256" key="1">
    <source>
        <dbReference type="ARBA" id="ARBA00006700"/>
    </source>
</evidence>
<keyword evidence="2 6" id="KW-0699">rRNA-binding</keyword>
<comment type="subunit">
    <text evidence="6">Part of the 50S ribosomal subunit. Contacts protein L29, and trigger factor when it is bound to the ribosome.</text>
</comment>
<dbReference type="GO" id="GO:0006412">
    <property type="term" value="P:translation"/>
    <property type="evidence" value="ECO:0007669"/>
    <property type="project" value="UniProtKB-UniRule"/>
</dbReference>
<dbReference type="Gene3D" id="3.30.70.330">
    <property type="match status" value="1"/>
</dbReference>
<name>U3U776_9GAMM</name>
<keyword evidence="4 6" id="KW-0689">Ribosomal protein</keyword>
<dbReference type="SUPFAM" id="SSF54189">
    <property type="entry name" value="Ribosomal proteins S24e, L23 and L15e"/>
    <property type="match status" value="1"/>
</dbReference>
<dbReference type="PROSITE" id="PS00050">
    <property type="entry name" value="RIBOSOMAL_L23"/>
    <property type="match status" value="1"/>
</dbReference>
<reference evidence="8 9" key="1">
    <citation type="submission" date="2012-10" db="EMBL/GenBank/DDBJ databases">
        <title>Genome sequence of the symbiont of the pentatomidae stink bug Halyomorpha halys.</title>
        <authorList>
            <person name="Kobayashi H."/>
            <person name="Fujii-Muramatsu R."/>
            <person name="Takeishi K."/>
            <person name="Noda H."/>
        </authorList>
    </citation>
    <scope>NUCLEOTIDE SEQUENCE [LARGE SCALE GENOMIC DNA]</scope>
</reference>
<dbReference type="InterPro" id="IPR012677">
    <property type="entry name" value="Nucleotide-bd_a/b_plait_sf"/>
</dbReference>
<dbReference type="GO" id="GO:0003735">
    <property type="term" value="F:structural constituent of ribosome"/>
    <property type="evidence" value="ECO:0007669"/>
    <property type="project" value="InterPro"/>
</dbReference>
<keyword evidence="9" id="KW-1185">Reference proteome</keyword>
<dbReference type="Pfam" id="PF00276">
    <property type="entry name" value="Ribosomal_L23"/>
    <property type="match status" value="1"/>
</dbReference>
<dbReference type="PATRIC" id="fig|1235990.3.peg.232"/>
<evidence type="ECO:0000256" key="4">
    <source>
        <dbReference type="ARBA" id="ARBA00022980"/>
    </source>
</evidence>
<organism evidence="8 9">
    <name type="scientific">Candidatus Pantoea carbekii</name>
    <dbReference type="NCBI Taxonomy" id="1235990"/>
    <lineage>
        <taxon>Bacteria</taxon>
        <taxon>Pseudomonadati</taxon>
        <taxon>Pseudomonadota</taxon>
        <taxon>Gammaproteobacteria</taxon>
        <taxon>Enterobacterales</taxon>
        <taxon>Erwiniaceae</taxon>
        <taxon>Pantoea</taxon>
    </lineage>
</organism>
<proteinExistence type="inferred from homology"/>
<evidence type="ECO:0000256" key="5">
    <source>
        <dbReference type="ARBA" id="ARBA00023274"/>
    </source>
</evidence>
<gene>
    <name evidence="6 8" type="primary">rplW</name>
    <name evidence="8" type="ORF">HHS_02320</name>
</gene>
<protein>
    <recommendedName>
        <fullName evidence="6">Large ribosomal subunit protein uL23</fullName>
    </recommendedName>
</protein>
<dbReference type="AlphaFoldDB" id="U3U776"/>
<accession>U3U776</accession>
<evidence type="ECO:0000256" key="6">
    <source>
        <dbReference type="HAMAP-Rule" id="MF_01369"/>
    </source>
</evidence>
<comment type="similarity">
    <text evidence="1 6 7">Belongs to the universal ribosomal protein uL23 family.</text>
</comment>
<dbReference type="GO" id="GO:0005840">
    <property type="term" value="C:ribosome"/>
    <property type="evidence" value="ECO:0007669"/>
    <property type="project" value="UniProtKB-KW"/>
</dbReference>
<dbReference type="eggNOG" id="COG0089">
    <property type="taxonomic scope" value="Bacteria"/>
</dbReference>
<keyword evidence="3 6" id="KW-0694">RNA-binding</keyword>
<evidence type="ECO:0000256" key="7">
    <source>
        <dbReference type="RuleBase" id="RU003934"/>
    </source>
</evidence>
<dbReference type="NCBIfam" id="NF004358">
    <property type="entry name" value="PRK05738.1-1"/>
    <property type="match status" value="1"/>
</dbReference>
<dbReference type="GO" id="GO:1990904">
    <property type="term" value="C:ribonucleoprotein complex"/>
    <property type="evidence" value="ECO:0007669"/>
    <property type="project" value="UniProtKB-KW"/>
</dbReference>
<dbReference type="InterPro" id="IPR012678">
    <property type="entry name" value="Ribosomal_uL23/eL15/eS24_sf"/>
</dbReference>
<dbReference type="NCBIfam" id="NF004359">
    <property type="entry name" value="PRK05738.1-3"/>
    <property type="match status" value="1"/>
</dbReference>
<sequence length="100" mass="11176">MIFEEQLLQVLRAPHISEKASAAMETTNTIVLKVAKNANKAAILAAVERLFEVKVKNVNTLIAKGKVKYRKKKIGRRNDWKKAYVTLKKGQKVNIVGGSE</sequence>
<comment type="function">
    <text evidence="6">One of the early assembly proteins it binds 23S rRNA. One of the proteins that surrounds the polypeptide exit tunnel on the outside of the ribosome. Forms the main docking site for trigger factor binding to the ribosome.</text>
</comment>